<evidence type="ECO:0008006" key="3">
    <source>
        <dbReference type="Google" id="ProtNLM"/>
    </source>
</evidence>
<keyword evidence="2" id="KW-1185">Reference proteome</keyword>
<accession>A0A5E5AHC7</accession>
<protein>
    <recommendedName>
        <fullName evidence="3">DUF560 domain-containing protein</fullName>
    </recommendedName>
</protein>
<gene>
    <name evidence="1" type="ORF">PAN31117_04403</name>
</gene>
<organism evidence="1 2">
    <name type="scientific">Pandoraea anapnoica</name>
    <dbReference type="NCBI Taxonomy" id="2508301"/>
    <lineage>
        <taxon>Bacteria</taxon>
        <taxon>Pseudomonadati</taxon>
        <taxon>Pseudomonadota</taxon>
        <taxon>Betaproteobacteria</taxon>
        <taxon>Burkholderiales</taxon>
        <taxon>Burkholderiaceae</taxon>
        <taxon>Pandoraea</taxon>
    </lineage>
</organism>
<reference evidence="1 2" key="1">
    <citation type="submission" date="2019-08" db="EMBL/GenBank/DDBJ databases">
        <authorList>
            <person name="Peeters C."/>
        </authorList>
    </citation>
    <scope>NUCLEOTIDE SEQUENCE [LARGE SCALE GENOMIC DNA]</scope>
    <source>
        <strain evidence="1 2">LMG 31117</strain>
    </source>
</reference>
<name>A0A5E5AHC7_9BURK</name>
<proteinExistence type="predicted"/>
<dbReference type="Proteomes" id="UP000383122">
    <property type="component" value="Unassembled WGS sequence"/>
</dbReference>
<dbReference type="EMBL" id="CABPSP010000015">
    <property type="protein sequence ID" value="VVE72477.1"/>
    <property type="molecule type" value="Genomic_DNA"/>
</dbReference>
<evidence type="ECO:0000313" key="1">
    <source>
        <dbReference type="EMBL" id="VVE72477.1"/>
    </source>
</evidence>
<evidence type="ECO:0000313" key="2">
    <source>
        <dbReference type="Proteomes" id="UP000383122"/>
    </source>
</evidence>
<sequence>MPNQMLFASVSFERRIYDTLDSMFLVERSDRQSDVKAGYSYFVTKAFSITPQYTFTRNGSSQSLYQYQRSVYGIVARYDFR</sequence>
<dbReference type="AlphaFoldDB" id="A0A5E5AHC7"/>